<comment type="catalytic activity">
    <reaction evidence="6 7">
        <text>[thioredoxin]-disulfide + L-methionine + H2O = L-methionine (S)-S-oxide + [thioredoxin]-dithiol</text>
        <dbReference type="Rhea" id="RHEA:19993"/>
        <dbReference type="Rhea" id="RHEA-COMP:10698"/>
        <dbReference type="Rhea" id="RHEA-COMP:10700"/>
        <dbReference type="ChEBI" id="CHEBI:15377"/>
        <dbReference type="ChEBI" id="CHEBI:29950"/>
        <dbReference type="ChEBI" id="CHEBI:50058"/>
        <dbReference type="ChEBI" id="CHEBI:57844"/>
        <dbReference type="ChEBI" id="CHEBI:58772"/>
        <dbReference type="EC" id="1.8.4.11"/>
    </reaction>
</comment>
<dbReference type="Pfam" id="PF01625">
    <property type="entry name" value="PMSR"/>
    <property type="match status" value="1"/>
</dbReference>
<dbReference type="GO" id="GO:0033744">
    <property type="term" value="F:L-methionine:thioredoxin-disulfide S-oxidoreductase activity"/>
    <property type="evidence" value="ECO:0007669"/>
    <property type="project" value="RHEA"/>
</dbReference>
<dbReference type="Gene3D" id="2.170.150.20">
    <property type="entry name" value="Peptide methionine sulfoxide reductase"/>
    <property type="match status" value="1"/>
</dbReference>
<evidence type="ECO:0000256" key="6">
    <source>
        <dbReference type="ARBA" id="ARBA00048782"/>
    </source>
</evidence>
<dbReference type="GO" id="GO:0008113">
    <property type="term" value="F:peptide-methionine (S)-S-oxide reductase activity"/>
    <property type="evidence" value="ECO:0007669"/>
    <property type="project" value="UniProtKB-UniRule"/>
</dbReference>
<dbReference type="PROSITE" id="PS51790">
    <property type="entry name" value="MSRB"/>
    <property type="match status" value="1"/>
</dbReference>
<feature type="domain" description="MsrB" evidence="8">
    <location>
        <begin position="183"/>
        <end position="302"/>
    </location>
</feature>
<dbReference type="InterPro" id="IPR002569">
    <property type="entry name" value="Met_Sox_Rdtase_MsrA_dom"/>
</dbReference>
<evidence type="ECO:0000256" key="3">
    <source>
        <dbReference type="ARBA" id="ARBA00023268"/>
    </source>
</evidence>
<dbReference type="Pfam" id="PF01641">
    <property type="entry name" value="SelR"/>
    <property type="match status" value="1"/>
</dbReference>
<keyword evidence="2 7" id="KW-0560">Oxidoreductase</keyword>
<sequence>MDNAIMNTELATFAGGCFWCMVQPFDTLPGIISVISGYTGGHTLNPTYQEVGTETTGHAEAVQITFQPELFPYERLLDIYWQLIDPTDRGGQFGDRGLSYRTAIFVHNEEQRKKAEASKQALQKSKRFKKPIVTEIVPAVEFFPAEDEHQDYYNTHRRSYNLYHDGSGREEFYERSWNSKKDKDQLRQKLTELQYRVTQNRETEPAFQNEYWNNEREGLYVDVVNGDPLFSSKDKYDAGTGWPTFSKPIEEGWIRKESDLSNGQVRTALRSLISKSHLGHLVQDRNKTQYRVNSASLLFIPVEQLEREGYGRYMRFFDAWID</sequence>
<evidence type="ECO:0000256" key="7">
    <source>
        <dbReference type="HAMAP-Rule" id="MF_01401"/>
    </source>
</evidence>
<reference evidence="9 10" key="1">
    <citation type="submission" date="2018-08" db="EMBL/GenBank/DDBJ databases">
        <title>Genomic Encyclopedia of Type Strains, Phase III (KMG-III): the genomes of soil and plant-associated and newly described type strains.</title>
        <authorList>
            <person name="Whitman W."/>
        </authorList>
    </citation>
    <scope>NUCLEOTIDE SEQUENCE [LARGE SCALE GENOMIC DNA]</scope>
    <source>
        <strain evidence="9 10">CGMCC 1.10966</strain>
    </source>
</reference>
<evidence type="ECO:0000259" key="8">
    <source>
        <dbReference type="PROSITE" id="PS51790"/>
    </source>
</evidence>
<dbReference type="Proteomes" id="UP000256304">
    <property type="component" value="Unassembled WGS sequence"/>
</dbReference>
<comment type="similarity">
    <text evidence="1 7">Belongs to the MsrA Met sulfoxide reductase family.</text>
</comment>
<comment type="catalytic activity">
    <reaction evidence="4 7">
        <text>L-methionyl-[protein] + [thioredoxin]-disulfide + H2O = L-methionyl-(S)-S-oxide-[protein] + [thioredoxin]-dithiol</text>
        <dbReference type="Rhea" id="RHEA:14217"/>
        <dbReference type="Rhea" id="RHEA-COMP:10698"/>
        <dbReference type="Rhea" id="RHEA-COMP:10700"/>
        <dbReference type="Rhea" id="RHEA-COMP:12313"/>
        <dbReference type="Rhea" id="RHEA-COMP:12315"/>
        <dbReference type="ChEBI" id="CHEBI:15377"/>
        <dbReference type="ChEBI" id="CHEBI:16044"/>
        <dbReference type="ChEBI" id="CHEBI:29950"/>
        <dbReference type="ChEBI" id="CHEBI:44120"/>
        <dbReference type="ChEBI" id="CHEBI:50058"/>
        <dbReference type="EC" id="1.8.4.11"/>
    </reaction>
</comment>
<evidence type="ECO:0000256" key="1">
    <source>
        <dbReference type="ARBA" id="ARBA00005591"/>
    </source>
</evidence>
<dbReference type="PANTHER" id="PTHR43774:SF1">
    <property type="entry name" value="PEPTIDE METHIONINE SULFOXIDE REDUCTASE MSRA 2"/>
    <property type="match status" value="1"/>
</dbReference>
<dbReference type="GO" id="GO:0033743">
    <property type="term" value="F:peptide-methionine (R)-S-oxide reductase activity"/>
    <property type="evidence" value="ECO:0007669"/>
    <property type="project" value="UniProtKB-EC"/>
</dbReference>
<evidence type="ECO:0000313" key="9">
    <source>
        <dbReference type="EMBL" id="REE91710.1"/>
    </source>
</evidence>
<evidence type="ECO:0000256" key="4">
    <source>
        <dbReference type="ARBA" id="ARBA00047806"/>
    </source>
</evidence>
<comment type="function">
    <text evidence="7">Has an important function as a repair enzyme for proteins that have been inactivated by oxidation. Catalyzes the reversible oxidation-reduction of methionine sulfoxide in proteins to methionine.</text>
</comment>
<comment type="catalytic activity">
    <reaction evidence="5">
        <text>L-methionyl-[protein] + [thioredoxin]-disulfide + H2O = L-methionyl-(R)-S-oxide-[protein] + [thioredoxin]-dithiol</text>
        <dbReference type="Rhea" id="RHEA:24164"/>
        <dbReference type="Rhea" id="RHEA-COMP:10698"/>
        <dbReference type="Rhea" id="RHEA-COMP:10700"/>
        <dbReference type="Rhea" id="RHEA-COMP:12313"/>
        <dbReference type="Rhea" id="RHEA-COMP:12314"/>
        <dbReference type="ChEBI" id="CHEBI:15377"/>
        <dbReference type="ChEBI" id="CHEBI:16044"/>
        <dbReference type="ChEBI" id="CHEBI:29950"/>
        <dbReference type="ChEBI" id="CHEBI:45764"/>
        <dbReference type="ChEBI" id="CHEBI:50058"/>
        <dbReference type="EC" id="1.8.4.12"/>
    </reaction>
</comment>
<dbReference type="AlphaFoldDB" id="A0A3D9SLA3"/>
<dbReference type="NCBIfam" id="TIGR00357">
    <property type="entry name" value="peptide-methionine (R)-S-oxide reductase MsrB"/>
    <property type="match status" value="1"/>
</dbReference>
<dbReference type="HAMAP" id="MF_01401">
    <property type="entry name" value="MsrA"/>
    <property type="match status" value="1"/>
</dbReference>
<proteinExistence type="inferred from homology"/>
<dbReference type="EC" id="1.8.4.11" evidence="7"/>
<dbReference type="NCBIfam" id="TIGR00401">
    <property type="entry name" value="msrA"/>
    <property type="match status" value="1"/>
</dbReference>
<dbReference type="InterPro" id="IPR036509">
    <property type="entry name" value="Met_Sox_Rdtase_MsrA_sf"/>
</dbReference>
<dbReference type="SUPFAM" id="SSF55068">
    <property type="entry name" value="Peptide methionine sulfoxide reductase"/>
    <property type="match status" value="1"/>
</dbReference>
<keyword evidence="3" id="KW-0511">Multifunctional enzyme</keyword>
<evidence type="ECO:0000256" key="2">
    <source>
        <dbReference type="ARBA" id="ARBA00023002"/>
    </source>
</evidence>
<dbReference type="InterPro" id="IPR011057">
    <property type="entry name" value="Mss4-like_sf"/>
</dbReference>
<keyword evidence="10" id="KW-1185">Reference proteome</keyword>
<comment type="caution">
    <text evidence="9">The sequence shown here is derived from an EMBL/GenBank/DDBJ whole genome shotgun (WGS) entry which is preliminary data.</text>
</comment>
<feature type="active site" evidence="7">
    <location>
        <position position="17"/>
    </location>
</feature>
<dbReference type="PANTHER" id="PTHR43774">
    <property type="entry name" value="PEPTIDE METHIONINE SULFOXIDE REDUCTASE"/>
    <property type="match status" value="1"/>
</dbReference>
<dbReference type="SUPFAM" id="SSF51316">
    <property type="entry name" value="Mss4-like"/>
    <property type="match status" value="1"/>
</dbReference>
<gene>
    <name evidence="7" type="primary">msrA</name>
    <name evidence="9" type="ORF">A8990_104220</name>
</gene>
<dbReference type="InterPro" id="IPR002579">
    <property type="entry name" value="Met_Sox_Rdtase_MsrB_dom"/>
</dbReference>
<protein>
    <recommendedName>
        <fullName evidence="7">Peptide methionine sulfoxide reductase MsrA</fullName>
        <shortName evidence="7">Protein-methionine-S-oxide reductase</shortName>
        <ecNumber evidence="7">1.8.4.11</ecNumber>
    </recommendedName>
    <alternativeName>
        <fullName evidence="7">Peptide-methionine (S)-S-oxide reductase</fullName>
        <shortName evidence="7">Peptide Met(O) reductase</shortName>
    </alternativeName>
</protein>
<evidence type="ECO:0000256" key="5">
    <source>
        <dbReference type="ARBA" id="ARBA00048488"/>
    </source>
</evidence>
<organism evidence="9 10">
    <name type="scientific">Paenibacillus taihuensis</name>
    <dbReference type="NCBI Taxonomy" id="1156355"/>
    <lineage>
        <taxon>Bacteria</taxon>
        <taxon>Bacillati</taxon>
        <taxon>Bacillota</taxon>
        <taxon>Bacilli</taxon>
        <taxon>Bacillales</taxon>
        <taxon>Paenibacillaceae</taxon>
        <taxon>Paenibacillus</taxon>
    </lineage>
</organism>
<evidence type="ECO:0000313" key="10">
    <source>
        <dbReference type="Proteomes" id="UP000256304"/>
    </source>
</evidence>
<accession>A0A3D9SLA3</accession>
<dbReference type="RefSeq" id="WP_245995855.1">
    <property type="nucleotide sequence ID" value="NZ_QTTN01000004.1"/>
</dbReference>
<dbReference type="EMBL" id="QTTN01000004">
    <property type="protein sequence ID" value="REE91710.1"/>
    <property type="molecule type" value="Genomic_DNA"/>
</dbReference>
<dbReference type="Gene3D" id="3.30.1060.10">
    <property type="entry name" value="Peptide methionine sulphoxide reductase MsrA"/>
    <property type="match status" value="1"/>
</dbReference>
<name>A0A3D9SLA3_9BACL</name>